<dbReference type="InterPro" id="IPR036890">
    <property type="entry name" value="HATPase_C_sf"/>
</dbReference>
<comment type="caution">
    <text evidence="16">The sequence shown here is derived from an EMBL/GenBank/DDBJ whole genome shotgun (WGS) entry which is preliminary data.</text>
</comment>
<evidence type="ECO:0000259" key="15">
    <source>
        <dbReference type="PROSITE" id="PS50110"/>
    </source>
</evidence>
<evidence type="ECO:0000313" key="16">
    <source>
        <dbReference type="EMBL" id="MRV73345.1"/>
    </source>
</evidence>
<dbReference type="SMART" id="SM00387">
    <property type="entry name" value="HATPase_c"/>
    <property type="match status" value="1"/>
</dbReference>
<dbReference type="InterPro" id="IPR003594">
    <property type="entry name" value="HATPase_dom"/>
</dbReference>
<evidence type="ECO:0000259" key="14">
    <source>
        <dbReference type="PROSITE" id="PS50109"/>
    </source>
</evidence>
<dbReference type="SMART" id="SM00065">
    <property type="entry name" value="GAF"/>
    <property type="match status" value="1"/>
</dbReference>
<dbReference type="PANTHER" id="PTHR43047:SF63">
    <property type="entry name" value="HISTIDINE KINASE"/>
    <property type="match status" value="1"/>
</dbReference>
<evidence type="ECO:0000256" key="5">
    <source>
        <dbReference type="ARBA" id="ARBA00022729"/>
    </source>
</evidence>
<dbReference type="Pfam" id="PF00072">
    <property type="entry name" value="Response_reg"/>
    <property type="match status" value="3"/>
</dbReference>
<sequence>MRMLFQPAVKLMRRLRYARKFMLLGCLSLAAILFLQLNLLQRLQGEIDASYQELHGVRVIGQFNRLIQLAQQHRGLSSGLLSGNAALAGTVAAKGGEVERAFAALAALLPAQVRSGTRWRDASMEWRDIREHGLEWAARANTDRHTAMIGTLLVLSTDASDATALSLLGDLGGHYLLDTLIKLPQYAEQLGQTRAYGMAMLARPAVSDTERLEMAGLLGHVQTTRALQQINLGKIMLYAPHLQPVLAQADRRFEASLQDALHMIRRDILGAKMETAPLQYFQRMTALIDQCYAGGDEVLAPALHALIEAKLQAARQRLAVVAAVGAAGLLLYAYLAMGAYLALTGQIRQVLDSLRAMVADSAGRAELVEAIASGDLGREVQPALVLDAPPSQARHDEVGDLALALYRMAESQQRLGAGCARMAQTLRRHQQEERLQDWHKSGLAEVAIRLRGDRTLAAMAQPLLGFVVSHVGAVGGALYRYDPAQDVLSLQASHALKGPPARIPLGQGVAGTAAQERHPIVLERVPDGYLQLASASGAAAPAAVLALPLLHDGRLQGLLELSSFQPFEPRHQEWLAQAAEALAIAVDVDDARQRVNELLEQTQGQTEELRVQQEQLQQSNEELEERAELLQQQREVIRQKSQESEAAARALLAKAEQLEQVSAYKSEFLANMSHELRTPLNSMLILSSLLQQNKEGRLDDKQVTYAATIHNAGKDLLNLINDILDLSKIEAGQMDIQLSDVRAEDIVGTLRAMFQPVAEHKGLALAFDVAPGMPAFFVSDEQRVMQILKNLMANAMKFTQAGEVRVTIAPRHDGLAFTVRDSGIGIAPDQLERIFHAFQQADGTTSRKYGGSGLGLSISRLLARKLGGDVSVSSAPGCGSAFTLHLPLRASADSEEGAPAAVSRSGPAGVPPSATTGSSPPVAAPGVPSAAQPGGAALPAMVIDDDRDQSGTGQRAVLVVEDDQAFAAVLRDAVRAHGFRALVATDGEDGLALATHFVPQALLLDVCLPHIDGWGVMRALKDNPKTRHIPVHFISCLDQQHRALAMGAIGYTGKPADVEQIEQMFATLASTLDRSGKRLLVVEDNEAEARSIAELLGGGGLEIVLAHSGEEALRLLEQGPFDCMVLDLGLDGMSGYDLLDKMPRAPGTRPMPVVVHSGRSMSEADEARLLRYADSIIIKGARSPERLLAEVSLFLHMVESALPPDKQQMIRRALDTEAMFEQRTVLLVDDDIRNVFSLSSALIGKGMNVVEAGDGVEALAQLQAHPEISIVLMDIMMPNMDGYEAMRRIRAQAQWRGLPIIALSAKAMPGDQKLCLDAGASDYIAKPVDLDKLFSLMRVWLCQEAR</sequence>
<dbReference type="InterPro" id="IPR003018">
    <property type="entry name" value="GAF"/>
</dbReference>
<feature type="domain" description="Response regulatory" evidence="15">
    <location>
        <begin position="956"/>
        <end position="1069"/>
    </location>
</feature>
<evidence type="ECO:0000256" key="8">
    <source>
        <dbReference type="ARBA" id="ARBA00023026"/>
    </source>
</evidence>
<dbReference type="PROSITE" id="PS50110">
    <property type="entry name" value="RESPONSE_REGULATORY"/>
    <property type="match status" value="3"/>
</dbReference>
<dbReference type="PRINTS" id="PR00344">
    <property type="entry name" value="BCTRLSENSOR"/>
</dbReference>
<dbReference type="Gene3D" id="3.30.450.40">
    <property type="match status" value="1"/>
</dbReference>
<dbReference type="InterPro" id="IPR011006">
    <property type="entry name" value="CheY-like_superfamily"/>
</dbReference>
<evidence type="ECO:0000313" key="17">
    <source>
        <dbReference type="Proteomes" id="UP000446768"/>
    </source>
</evidence>
<dbReference type="SUPFAM" id="SSF47384">
    <property type="entry name" value="Homodimeric domain of signal transducing histidine kinase"/>
    <property type="match status" value="1"/>
</dbReference>
<dbReference type="InterPro" id="IPR003661">
    <property type="entry name" value="HisK_dim/P_dom"/>
</dbReference>
<dbReference type="Pfam" id="PF02518">
    <property type="entry name" value="HATPase_c"/>
    <property type="match status" value="1"/>
</dbReference>
<evidence type="ECO:0000256" key="2">
    <source>
        <dbReference type="ARBA" id="ARBA00012438"/>
    </source>
</evidence>
<comment type="function">
    <text evidence="9">Member of the two-component regulatory system BvgS/BvgA. Phosphorylates BvgA via a four-step phosphorelay in response to environmental signals.</text>
</comment>
<keyword evidence="8" id="KW-0843">Virulence</keyword>
<proteinExistence type="predicted"/>
<dbReference type="EC" id="2.7.13.3" evidence="2"/>
<dbReference type="Pfam" id="PF13185">
    <property type="entry name" value="GAF_2"/>
    <property type="match status" value="1"/>
</dbReference>
<reference evidence="16 17" key="1">
    <citation type="submission" date="2019-11" db="EMBL/GenBank/DDBJ databases">
        <title>Novel species isolated from a subtropical stream in China.</title>
        <authorList>
            <person name="Lu H."/>
        </authorList>
    </citation>
    <scope>NUCLEOTIDE SEQUENCE [LARGE SCALE GENOMIC DNA]</scope>
    <source>
        <strain evidence="16 17">FT92W</strain>
    </source>
</reference>
<keyword evidence="17" id="KW-1185">Reference proteome</keyword>
<keyword evidence="12" id="KW-0175">Coiled coil</keyword>
<feature type="modified residue" description="4-aspartylphosphate" evidence="11">
    <location>
        <position position="1127"/>
    </location>
</feature>
<dbReference type="Gene3D" id="3.30.565.10">
    <property type="entry name" value="Histidine kinase-like ATPase, C-terminal domain"/>
    <property type="match status" value="1"/>
</dbReference>
<gene>
    <name evidence="16" type="ORF">GJ700_16660</name>
</gene>
<dbReference type="InterPro" id="IPR001789">
    <property type="entry name" value="Sig_transdc_resp-reg_receiver"/>
</dbReference>
<dbReference type="EMBL" id="WKJJ01000010">
    <property type="protein sequence ID" value="MRV73345.1"/>
    <property type="molecule type" value="Genomic_DNA"/>
</dbReference>
<dbReference type="FunFam" id="3.30.565.10:FF:000010">
    <property type="entry name" value="Sensor histidine kinase RcsC"/>
    <property type="match status" value="1"/>
</dbReference>
<evidence type="ECO:0000256" key="9">
    <source>
        <dbReference type="ARBA" id="ARBA00058004"/>
    </source>
</evidence>
<protein>
    <recommendedName>
        <fullName evidence="10">Virulence sensor protein BvgS</fullName>
        <ecNumber evidence="2">2.7.13.3</ecNumber>
    </recommendedName>
</protein>
<dbReference type="Pfam" id="PF00512">
    <property type="entry name" value="HisKA"/>
    <property type="match status" value="1"/>
</dbReference>
<feature type="compositionally biased region" description="Low complexity" evidence="13">
    <location>
        <begin position="917"/>
        <end position="935"/>
    </location>
</feature>
<feature type="domain" description="Histidine kinase" evidence="14">
    <location>
        <begin position="671"/>
        <end position="890"/>
    </location>
</feature>
<dbReference type="SUPFAM" id="SSF52172">
    <property type="entry name" value="CheY-like"/>
    <property type="match status" value="3"/>
</dbReference>
<evidence type="ECO:0000256" key="1">
    <source>
        <dbReference type="ARBA" id="ARBA00000085"/>
    </source>
</evidence>
<keyword evidence="7" id="KW-0902">Two-component regulatory system</keyword>
<keyword evidence="4" id="KW-0808">Transferase</keyword>
<keyword evidence="3 11" id="KW-0597">Phosphoprotein</keyword>
<feature type="domain" description="Response regulatory" evidence="15">
    <location>
        <begin position="1224"/>
        <end position="1341"/>
    </location>
</feature>
<feature type="domain" description="Response regulatory" evidence="15">
    <location>
        <begin position="1078"/>
        <end position="1194"/>
    </location>
</feature>
<evidence type="ECO:0000256" key="7">
    <source>
        <dbReference type="ARBA" id="ARBA00023012"/>
    </source>
</evidence>
<evidence type="ECO:0000256" key="11">
    <source>
        <dbReference type="PROSITE-ProRule" id="PRU00169"/>
    </source>
</evidence>
<feature type="coiled-coil region" evidence="12">
    <location>
        <begin position="588"/>
        <end position="661"/>
    </location>
</feature>
<organism evidence="16 17">
    <name type="scientific">Pseudoduganella rivuli</name>
    <dbReference type="NCBI Taxonomy" id="2666085"/>
    <lineage>
        <taxon>Bacteria</taxon>
        <taxon>Pseudomonadati</taxon>
        <taxon>Pseudomonadota</taxon>
        <taxon>Betaproteobacteria</taxon>
        <taxon>Burkholderiales</taxon>
        <taxon>Oxalobacteraceae</taxon>
        <taxon>Telluria group</taxon>
        <taxon>Pseudoduganella</taxon>
    </lineage>
</organism>
<evidence type="ECO:0000256" key="10">
    <source>
        <dbReference type="ARBA" id="ARBA00070152"/>
    </source>
</evidence>
<dbReference type="GO" id="GO:0005886">
    <property type="term" value="C:plasma membrane"/>
    <property type="evidence" value="ECO:0007669"/>
    <property type="project" value="TreeGrafter"/>
</dbReference>
<dbReference type="SUPFAM" id="SSF55781">
    <property type="entry name" value="GAF domain-like"/>
    <property type="match status" value="1"/>
</dbReference>
<dbReference type="CDD" id="cd00082">
    <property type="entry name" value="HisKA"/>
    <property type="match status" value="1"/>
</dbReference>
<dbReference type="GO" id="GO:0000155">
    <property type="term" value="F:phosphorelay sensor kinase activity"/>
    <property type="evidence" value="ECO:0007669"/>
    <property type="project" value="InterPro"/>
</dbReference>
<evidence type="ECO:0000256" key="3">
    <source>
        <dbReference type="ARBA" id="ARBA00022553"/>
    </source>
</evidence>
<dbReference type="Gene3D" id="3.40.50.2300">
    <property type="match status" value="3"/>
</dbReference>
<dbReference type="GO" id="GO:0009927">
    <property type="term" value="F:histidine phosphotransfer kinase activity"/>
    <property type="evidence" value="ECO:0007669"/>
    <property type="project" value="TreeGrafter"/>
</dbReference>
<dbReference type="PANTHER" id="PTHR43047">
    <property type="entry name" value="TWO-COMPONENT HISTIDINE PROTEIN KINASE"/>
    <property type="match status" value="1"/>
</dbReference>
<dbReference type="InterPro" id="IPR029016">
    <property type="entry name" value="GAF-like_dom_sf"/>
</dbReference>
<dbReference type="CDD" id="cd16922">
    <property type="entry name" value="HATPase_EvgS-ArcB-TorS-like"/>
    <property type="match status" value="1"/>
</dbReference>
<accession>A0A7X2INX8</accession>
<dbReference type="RefSeq" id="WP_154375847.1">
    <property type="nucleotide sequence ID" value="NZ_WKJJ01000010.1"/>
</dbReference>
<dbReference type="InterPro" id="IPR036097">
    <property type="entry name" value="HisK_dim/P_sf"/>
</dbReference>
<feature type="modified residue" description="4-aspartylphosphate" evidence="11">
    <location>
        <position position="1005"/>
    </location>
</feature>
<evidence type="ECO:0000256" key="6">
    <source>
        <dbReference type="ARBA" id="ARBA00022777"/>
    </source>
</evidence>
<dbReference type="SMART" id="SM00448">
    <property type="entry name" value="REC"/>
    <property type="match status" value="3"/>
</dbReference>
<dbReference type="Gene3D" id="1.10.287.130">
    <property type="match status" value="1"/>
</dbReference>
<evidence type="ECO:0000256" key="4">
    <source>
        <dbReference type="ARBA" id="ARBA00022679"/>
    </source>
</evidence>
<keyword evidence="5" id="KW-0732">Signal</keyword>
<feature type="modified residue" description="4-aspartylphosphate" evidence="11">
    <location>
        <position position="1274"/>
    </location>
</feature>
<keyword evidence="6" id="KW-0418">Kinase</keyword>
<evidence type="ECO:0000256" key="12">
    <source>
        <dbReference type="SAM" id="Coils"/>
    </source>
</evidence>
<evidence type="ECO:0000256" key="13">
    <source>
        <dbReference type="SAM" id="MobiDB-lite"/>
    </source>
</evidence>
<dbReference type="SUPFAM" id="SSF55874">
    <property type="entry name" value="ATPase domain of HSP90 chaperone/DNA topoisomerase II/histidine kinase"/>
    <property type="match status" value="1"/>
</dbReference>
<dbReference type="InterPro" id="IPR004358">
    <property type="entry name" value="Sig_transdc_His_kin-like_C"/>
</dbReference>
<dbReference type="Proteomes" id="UP000446768">
    <property type="component" value="Unassembled WGS sequence"/>
</dbReference>
<comment type="catalytic activity">
    <reaction evidence="1">
        <text>ATP + protein L-histidine = ADP + protein N-phospho-L-histidine.</text>
        <dbReference type="EC" id="2.7.13.3"/>
    </reaction>
</comment>
<dbReference type="InterPro" id="IPR005467">
    <property type="entry name" value="His_kinase_dom"/>
</dbReference>
<dbReference type="PROSITE" id="PS50109">
    <property type="entry name" value="HIS_KIN"/>
    <property type="match status" value="1"/>
</dbReference>
<dbReference type="CDD" id="cd17546">
    <property type="entry name" value="REC_hyHK_CKI1_RcsC-like"/>
    <property type="match status" value="1"/>
</dbReference>
<dbReference type="CDD" id="cd00156">
    <property type="entry name" value="REC"/>
    <property type="match status" value="1"/>
</dbReference>
<dbReference type="SMART" id="SM00388">
    <property type="entry name" value="HisKA"/>
    <property type="match status" value="1"/>
</dbReference>
<feature type="region of interest" description="Disordered" evidence="13">
    <location>
        <begin position="895"/>
        <end position="935"/>
    </location>
</feature>
<name>A0A7X2INX8_9BURK</name>
<dbReference type="Gene3D" id="6.10.340.10">
    <property type="match status" value="1"/>
</dbReference>